<name>A0AAD5NA51_PARTN</name>
<evidence type="ECO:0000313" key="1">
    <source>
        <dbReference type="EMBL" id="KAJ1364531.1"/>
    </source>
</evidence>
<dbReference type="AlphaFoldDB" id="A0AAD5NA51"/>
<sequence>MANLTMTPFYIHTDNIAASVIIAMNYLCSLHGTTYERPPMSLESNRIRVWADT</sequence>
<keyword evidence="2" id="KW-1185">Reference proteome</keyword>
<dbReference type="Proteomes" id="UP001196413">
    <property type="component" value="Unassembled WGS sequence"/>
</dbReference>
<organism evidence="1 2">
    <name type="scientific">Parelaphostrongylus tenuis</name>
    <name type="common">Meningeal worm</name>
    <dbReference type="NCBI Taxonomy" id="148309"/>
    <lineage>
        <taxon>Eukaryota</taxon>
        <taxon>Metazoa</taxon>
        <taxon>Ecdysozoa</taxon>
        <taxon>Nematoda</taxon>
        <taxon>Chromadorea</taxon>
        <taxon>Rhabditida</taxon>
        <taxon>Rhabditina</taxon>
        <taxon>Rhabditomorpha</taxon>
        <taxon>Strongyloidea</taxon>
        <taxon>Metastrongylidae</taxon>
        <taxon>Parelaphostrongylus</taxon>
    </lineage>
</organism>
<protein>
    <submittedName>
        <fullName evidence="1">Uncharacterized protein</fullName>
    </submittedName>
</protein>
<proteinExistence type="predicted"/>
<reference evidence="1" key="1">
    <citation type="submission" date="2021-06" db="EMBL/GenBank/DDBJ databases">
        <title>Parelaphostrongylus tenuis whole genome reference sequence.</title>
        <authorList>
            <person name="Garwood T.J."/>
            <person name="Larsen P.A."/>
            <person name="Fountain-Jones N.M."/>
            <person name="Garbe J.R."/>
            <person name="Macchietto M.G."/>
            <person name="Kania S.A."/>
            <person name="Gerhold R.W."/>
            <person name="Richards J.E."/>
            <person name="Wolf T.M."/>
        </authorList>
    </citation>
    <scope>NUCLEOTIDE SEQUENCE</scope>
    <source>
        <strain evidence="1">MNPRO001-30</strain>
        <tissue evidence="1">Meninges</tissue>
    </source>
</reference>
<gene>
    <name evidence="1" type="ORF">KIN20_024652</name>
</gene>
<accession>A0AAD5NA51</accession>
<comment type="caution">
    <text evidence="1">The sequence shown here is derived from an EMBL/GenBank/DDBJ whole genome shotgun (WGS) entry which is preliminary data.</text>
</comment>
<dbReference type="EMBL" id="JAHQIW010004999">
    <property type="protein sequence ID" value="KAJ1364531.1"/>
    <property type="molecule type" value="Genomic_DNA"/>
</dbReference>
<evidence type="ECO:0000313" key="2">
    <source>
        <dbReference type="Proteomes" id="UP001196413"/>
    </source>
</evidence>